<reference evidence="2" key="1">
    <citation type="journal article" date="2023" name="Mol. Phylogenet. Evol.">
        <title>Genome-scale phylogeny and comparative genomics of the fungal order Sordariales.</title>
        <authorList>
            <person name="Hensen N."/>
            <person name="Bonometti L."/>
            <person name="Westerberg I."/>
            <person name="Brannstrom I.O."/>
            <person name="Guillou S."/>
            <person name="Cros-Aarteil S."/>
            <person name="Calhoun S."/>
            <person name="Haridas S."/>
            <person name="Kuo A."/>
            <person name="Mondo S."/>
            <person name="Pangilinan J."/>
            <person name="Riley R."/>
            <person name="LaButti K."/>
            <person name="Andreopoulos B."/>
            <person name="Lipzen A."/>
            <person name="Chen C."/>
            <person name="Yan M."/>
            <person name="Daum C."/>
            <person name="Ng V."/>
            <person name="Clum A."/>
            <person name="Steindorff A."/>
            <person name="Ohm R.A."/>
            <person name="Martin F."/>
            <person name="Silar P."/>
            <person name="Natvig D.O."/>
            <person name="Lalanne C."/>
            <person name="Gautier V."/>
            <person name="Ament-Velasquez S.L."/>
            <person name="Kruys A."/>
            <person name="Hutchinson M.I."/>
            <person name="Powell A.J."/>
            <person name="Barry K."/>
            <person name="Miller A.N."/>
            <person name="Grigoriev I.V."/>
            <person name="Debuchy R."/>
            <person name="Gladieux P."/>
            <person name="Hiltunen Thoren M."/>
            <person name="Johannesson H."/>
        </authorList>
    </citation>
    <scope>NUCLEOTIDE SEQUENCE</scope>
    <source>
        <strain evidence="2">CBS 757.83</strain>
    </source>
</reference>
<evidence type="ECO:0000313" key="3">
    <source>
        <dbReference type="Proteomes" id="UP001305647"/>
    </source>
</evidence>
<dbReference type="AlphaFoldDB" id="A0AAN6PWR8"/>
<proteinExistence type="predicted"/>
<comment type="caution">
    <text evidence="2">The sequence shown here is derived from an EMBL/GenBank/DDBJ whole genome shotgun (WGS) entry which is preliminary data.</text>
</comment>
<dbReference type="EMBL" id="MU863650">
    <property type="protein sequence ID" value="KAK4099392.1"/>
    <property type="molecule type" value="Genomic_DNA"/>
</dbReference>
<accession>A0AAN6PWR8</accession>
<sequence>MHRGVTIITLDGNDADQSLPPGDHVYEGPVIINYLDLSHFRDPGRRTYHFYGPVTINYIGRSTYKASLPGHHWYDERVTVNYTDQSLYGAMKSNKQGTHCFMDLVYNMTHYRFTHNPVLPGLDGPQMLSGREGGTGISRTDVFSDWLLEALRGLLDYAFLSSGDWDDVSEGEAASTGSPASNAGAADGQGMDVPMTPEEEDAAGFESHPLSGGSAHGQEMLMDIGLPTPGNTD</sequence>
<reference evidence="2" key="2">
    <citation type="submission" date="2023-05" db="EMBL/GenBank/DDBJ databases">
        <authorList>
            <consortium name="Lawrence Berkeley National Laboratory"/>
            <person name="Steindorff A."/>
            <person name="Hensen N."/>
            <person name="Bonometti L."/>
            <person name="Westerberg I."/>
            <person name="Brannstrom I.O."/>
            <person name="Guillou S."/>
            <person name="Cros-Aarteil S."/>
            <person name="Calhoun S."/>
            <person name="Haridas S."/>
            <person name="Kuo A."/>
            <person name="Mondo S."/>
            <person name="Pangilinan J."/>
            <person name="Riley R."/>
            <person name="Labutti K."/>
            <person name="Andreopoulos B."/>
            <person name="Lipzen A."/>
            <person name="Chen C."/>
            <person name="Yanf M."/>
            <person name="Daum C."/>
            <person name="Ng V."/>
            <person name="Clum A."/>
            <person name="Ohm R."/>
            <person name="Martin F."/>
            <person name="Silar P."/>
            <person name="Natvig D."/>
            <person name="Lalanne C."/>
            <person name="Gautier V."/>
            <person name="Ament-Velasquez S.L."/>
            <person name="Kruys A."/>
            <person name="Hutchinson M.I."/>
            <person name="Powell A.J."/>
            <person name="Barry K."/>
            <person name="Miller A.N."/>
            <person name="Grigoriev I.V."/>
            <person name="Debuchy R."/>
            <person name="Gladieux P."/>
            <person name="Thoren M.H."/>
            <person name="Johannesson H."/>
        </authorList>
    </citation>
    <scope>NUCLEOTIDE SEQUENCE</scope>
    <source>
        <strain evidence="2">CBS 757.83</strain>
    </source>
</reference>
<keyword evidence="3" id="KW-1185">Reference proteome</keyword>
<gene>
    <name evidence="2" type="ORF">N658DRAFT_560474</name>
</gene>
<dbReference type="Proteomes" id="UP001305647">
    <property type="component" value="Unassembled WGS sequence"/>
</dbReference>
<organism evidence="2 3">
    <name type="scientific">Parathielavia hyrcaniae</name>
    <dbReference type="NCBI Taxonomy" id="113614"/>
    <lineage>
        <taxon>Eukaryota</taxon>
        <taxon>Fungi</taxon>
        <taxon>Dikarya</taxon>
        <taxon>Ascomycota</taxon>
        <taxon>Pezizomycotina</taxon>
        <taxon>Sordariomycetes</taxon>
        <taxon>Sordariomycetidae</taxon>
        <taxon>Sordariales</taxon>
        <taxon>Chaetomiaceae</taxon>
        <taxon>Parathielavia</taxon>
    </lineage>
</organism>
<feature type="region of interest" description="Disordered" evidence="1">
    <location>
        <begin position="168"/>
        <end position="233"/>
    </location>
</feature>
<evidence type="ECO:0000256" key="1">
    <source>
        <dbReference type="SAM" id="MobiDB-lite"/>
    </source>
</evidence>
<evidence type="ECO:0000313" key="2">
    <source>
        <dbReference type="EMBL" id="KAK4099392.1"/>
    </source>
</evidence>
<name>A0AAN6PWR8_9PEZI</name>
<protein>
    <submittedName>
        <fullName evidence="2">Uncharacterized protein</fullName>
    </submittedName>
</protein>